<evidence type="ECO:0000313" key="2">
    <source>
        <dbReference type="EMBL" id="EGZ21816.1"/>
    </source>
</evidence>
<feature type="transmembrane region" description="Helical" evidence="1">
    <location>
        <begin position="77"/>
        <end position="96"/>
    </location>
</feature>
<accession>G4Z7R2</accession>
<dbReference type="EMBL" id="JH159153">
    <property type="protein sequence ID" value="EGZ21816.1"/>
    <property type="molecule type" value="Genomic_DNA"/>
</dbReference>
<keyword evidence="1" id="KW-1133">Transmembrane helix</keyword>
<proteinExistence type="predicted"/>
<sequence length="98" mass="11169">MGLLASFGRIVACWEAAQVELHGFYSVQRSRDYILYSKRTSIFRALVVQALMPWPCVVITVLADIIPMRPPTEGNNATYPFIIRTLFIYWICTIAISL</sequence>
<reference evidence="2 3" key="1">
    <citation type="journal article" date="2006" name="Science">
        <title>Phytophthora genome sequences uncover evolutionary origins and mechanisms of pathogenesis.</title>
        <authorList>
            <person name="Tyler B.M."/>
            <person name="Tripathy S."/>
            <person name="Zhang X."/>
            <person name="Dehal P."/>
            <person name="Jiang R.H."/>
            <person name="Aerts A."/>
            <person name="Arredondo F.D."/>
            <person name="Baxter L."/>
            <person name="Bensasson D."/>
            <person name="Beynon J.L."/>
            <person name="Chapman J."/>
            <person name="Damasceno C.M."/>
            <person name="Dorrance A.E."/>
            <person name="Dou D."/>
            <person name="Dickerman A.W."/>
            <person name="Dubchak I.L."/>
            <person name="Garbelotto M."/>
            <person name="Gijzen M."/>
            <person name="Gordon S.G."/>
            <person name="Govers F."/>
            <person name="Grunwald N.J."/>
            <person name="Huang W."/>
            <person name="Ivors K.L."/>
            <person name="Jones R.W."/>
            <person name="Kamoun S."/>
            <person name="Krampis K."/>
            <person name="Lamour K.H."/>
            <person name="Lee M.K."/>
            <person name="McDonald W.H."/>
            <person name="Medina M."/>
            <person name="Meijer H.J."/>
            <person name="Nordberg E.K."/>
            <person name="Maclean D.J."/>
            <person name="Ospina-Giraldo M.D."/>
            <person name="Morris P.F."/>
            <person name="Phuntumart V."/>
            <person name="Putnam N.H."/>
            <person name="Rash S."/>
            <person name="Rose J.K."/>
            <person name="Sakihama Y."/>
            <person name="Salamov A.A."/>
            <person name="Savidor A."/>
            <person name="Scheuring C.F."/>
            <person name="Smith B.M."/>
            <person name="Sobral B.W."/>
            <person name="Terry A."/>
            <person name="Torto-Alalibo T.A."/>
            <person name="Win J."/>
            <person name="Xu Z."/>
            <person name="Zhang H."/>
            <person name="Grigoriev I.V."/>
            <person name="Rokhsar D.S."/>
            <person name="Boore J.L."/>
        </authorList>
    </citation>
    <scope>NUCLEOTIDE SEQUENCE [LARGE SCALE GENOMIC DNA]</scope>
    <source>
        <strain evidence="2 3">P6497</strain>
    </source>
</reference>
<evidence type="ECO:0000313" key="3">
    <source>
        <dbReference type="Proteomes" id="UP000002640"/>
    </source>
</evidence>
<feature type="transmembrane region" description="Helical" evidence="1">
    <location>
        <begin position="42"/>
        <end position="65"/>
    </location>
</feature>
<dbReference type="RefSeq" id="XP_009524533.1">
    <property type="nucleotide sequence ID" value="XM_009526238.1"/>
</dbReference>
<dbReference type="GeneID" id="20656529"/>
<keyword evidence="1" id="KW-0812">Transmembrane</keyword>
<dbReference type="AlphaFoldDB" id="G4Z7R2"/>
<dbReference type="Proteomes" id="UP000002640">
    <property type="component" value="Unassembled WGS sequence"/>
</dbReference>
<protein>
    <submittedName>
        <fullName evidence="2">Uncharacterized protein</fullName>
    </submittedName>
</protein>
<keyword evidence="1" id="KW-0472">Membrane</keyword>
<organism evidence="2 3">
    <name type="scientific">Phytophthora sojae (strain P6497)</name>
    <name type="common">Soybean stem and root rot agent</name>
    <name type="synonym">Phytophthora megasperma f. sp. glycines</name>
    <dbReference type="NCBI Taxonomy" id="1094619"/>
    <lineage>
        <taxon>Eukaryota</taxon>
        <taxon>Sar</taxon>
        <taxon>Stramenopiles</taxon>
        <taxon>Oomycota</taxon>
        <taxon>Peronosporomycetes</taxon>
        <taxon>Peronosporales</taxon>
        <taxon>Peronosporaceae</taxon>
        <taxon>Phytophthora</taxon>
    </lineage>
</organism>
<dbReference type="InParanoid" id="G4Z7R2"/>
<keyword evidence="3" id="KW-1185">Reference proteome</keyword>
<name>G4Z7R2_PHYSP</name>
<gene>
    <name evidence="2" type="ORF">PHYSODRAFT_490206</name>
</gene>
<dbReference type="KEGG" id="psoj:PHYSODRAFT_490206"/>
<evidence type="ECO:0000256" key="1">
    <source>
        <dbReference type="SAM" id="Phobius"/>
    </source>
</evidence>